<name>W7YN66_9BACT</name>
<comment type="similarity">
    <text evidence="3 12 13">Belongs to the DapA family.</text>
</comment>
<feature type="binding site" evidence="12 15">
    <location>
        <position position="207"/>
    </location>
    <ligand>
        <name>pyruvate</name>
        <dbReference type="ChEBI" id="CHEBI:15361"/>
    </ligand>
</feature>
<evidence type="ECO:0000256" key="9">
    <source>
        <dbReference type="ARBA" id="ARBA00023239"/>
    </source>
</evidence>
<keyword evidence="5 12" id="KW-0963">Cytoplasm</keyword>
<evidence type="ECO:0000256" key="7">
    <source>
        <dbReference type="ARBA" id="ARBA00022915"/>
    </source>
</evidence>
<gene>
    <name evidence="12" type="primary">dapA</name>
    <name evidence="16" type="ORF">JCM21142_72552</name>
</gene>
<evidence type="ECO:0000256" key="11">
    <source>
        <dbReference type="ARBA" id="ARBA00047836"/>
    </source>
</evidence>
<keyword evidence="9 12" id="KW-0456">Lyase</keyword>
<dbReference type="InterPro" id="IPR020625">
    <property type="entry name" value="Schiff_base-form_aldolases_AS"/>
</dbReference>
<organism evidence="16 17">
    <name type="scientific">Saccharicrinis fermentans DSM 9555 = JCM 21142</name>
    <dbReference type="NCBI Taxonomy" id="869213"/>
    <lineage>
        <taxon>Bacteria</taxon>
        <taxon>Pseudomonadati</taxon>
        <taxon>Bacteroidota</taxon>
        <taxon>Bacteroidia</taxon>
        <taxon>Marinilabiliales</taxon>
        <taxon>Marinilabiliaceae</taxon>
        <taxon>Saccharicrinis</taxon>
    </lineage>
</organism>
<evidence type="ECO:0000256" key="6">
    <source>
        <dbReference type="ARBA" id="ARBA00022605"/>
    </source>
</evidence>
<dbReference type="EC" id="4.3.3.7" evidence="4 12"/>
<keyword evidence="7 12" id="KW-0220">Diaminopimelate biosynthesis</keyword>
<evidence type="ECO:0000256" key="15">
    <source>
        <dbReference type="PIRSR" id="PIRSR001365-2"/>
    </source>
</evidence>
<evidence type="ECO:0000256" key="14">
    <source>
        <dbReference type="PIRSR" id="PIRSR001365-1"/>
    </source>
</evidence>
<dbReference type="PANTHER" id="PTHR12128">
    <property type="entry name" value="DIHYDRODIPICOLINATE SYNTHASE"/>
    <property type="match status" value="1"/>
</dbReference>
<dbReference type="PIRSF" id="PIRSF001365">
    <property type="entry name" value="DHDPS"/>
    <property type="match status" value="1"/>
</dbReference>
<comment type="caution">
    <text evidence="12">Was originally thought to be a dihydrodipicolinate synthase (DHDPS), catalyzing the condensation of (S)-aspartate-beta-semialdehyde [(S)-ASA] and pyruvate to dihydrodipicolinate (DHDP). However, it was shown in E.coli that the product of the enzymatic reaction is not dihydrodipicolinate but in fact (4S)-4-hydroxy-2,3,4,5-tetrahydro-(2S)-dipicolinic acid (HTPA), and that the consecutive dehydration reaction leading to DHDP is not spontaneous but catalyzed by DapB.</text>
</comment>
<dbReference type="eggNOG" id="COG0329">
    <property type="taxonomic scope" value="Bacteria"/>
</dbReference>
<dbReference type="Gene3D" id="3.20.20.70">
    <property type="entry name" value="Aldolase class I"/>
    <property type="match status" value="1"/>
</dbReference>
<evidence type="ECO:0000256" key="12">
    <source>
        <dbReference type="HAMAP-Rule" id="MF_00418"/>
    </source>
</evidence>
<evidence type="ECO:0000256" key="1">
    <source>
        <dbReference type="ARBA" id="ARBA00003294"/>
    </source>
</evidence>
<dbReference type="EMBL" id="BAMD01000032">
    <property type="protein sequence ID" value="GAF03864.1"/>
    <property type="molecule type" value="Genomic_DNA"/>
</dbReference>
<feature type="site" description="Part of a proton relay during catalysis" evidence="12">
    <location>
        <position position="110"/>
    </location>
</feature>
<sequence length="295" mass="32042">MAFTLKGSIVAIVTPFLNSGDIDWESFDKLIDFHLDNNTDGIVVCGTTGETPTLTNEEDEALIARVVERVGGKIPVIAGSGSNCTQTAVEKTQKAKELGADAALVVVPYYNKPTQKGIYNHFKTVAESVDLPIILYNVPSRTGAGLLPVTVLQLAKDFENIVAVKEAAGVLSHFTDIIAEAPKDFLVYSGDDFLATTANFLGADGCISVVANMIPADFHQLMKVSLEGDVAAGRALFYKYRRLMDLCFVESNPIPVKTALAEMGFVKEVFRQPLCSMEDENKKSLVDEMKKLKLI</sequence>
<dbReference type="GO" id="GO:0019877">
    <property type="term" value="P:diaminopimelate biosynthetic process"/>
    <property type="evidence" value="ECO:0007669"/>
    <property type="project" value="UniProtKB-UniRule"/>
</dbReference>
<keyword evidence="8 12" id="KW-0457">Lysine biosynthesis</keyword>
<dbReference type="Proteomes" id="UP000019402">
    <property type="component" value="Unassembled WGS sequence"/>
</dbReference>
<evidence type="ECO:0000256" key="2">
    <source>
        <dbReference type="ARBA" id="ARBA00005120"/>
    </source>
</evidence>
<dbReference type="NCBIfam" id="TIGR00674">
    <property type="entry name" value="dapA"/>
    <property type="match status" value="1"/>
</dbReference>
<dbReference type="AlphaFoldDB" id="W7YN66"/>
<evidence type="ECO:0000313" key="16">
    <source>
        <dbReference type="EMBL" id="GAF03864.1"/>
    </source>
</evidence>
<dbReference type="PRINTS" id="PR00146">
    <property type="entry name" value="DHPICSNTHASE"/>
</dbReference>
<dbReference type="GO" id="GO:0009089">
    <property type="term" value="P:lysine biosynthetic process via diaminopimelate"/>
    <property type="evidence" value="ECO:0007669"/>
    <property type="project" value="UniProtKB-UniRule"/>
</dbReference>
<dbReference type="GO" id="GO:0008840">
    <property type="term" value="F:4-hydroxy-tetrahydrodipicolinate synthase activity"/>
    <property type="evidence" value="ECO:0007669"/>
    <property type="project" value="UniProtKB-UniRule"/>
</dbReference>
<feature type="site" description="Part of a proton relay during catalysis" evidence="12">
    <location>
        <position position="47"/>
    </location>
</feature>
<dbReference type="PROSITE" id="PS00666">
    <property type="entry name" value="DHDPS_2"/>
    <property type="match status" value="1"/>
</dbReference>
<dbReference type="InterPro" id="IPR002220">
    <property type="entry name" value="DapA-like"/>
</dbReference>
<dbReference type="PANTHER" id="PTHR12128:SF66">
    <property type="entry name" value="4-HYDROXY-2-OXOGLUTARATE ALDOLASE, MITOCHONDRIAL"/>
    <property type="match status" value="1"/>
</dbReference>
<dbReference type="InterPro" id="IPR013785">
    <property type="entry name" value="Aldolase_TIM"/>
</dbReference>
<protein>
    <recommendedName>
        <fullName evidence="4 12">4-hydroxy-tetrahydrodipicolinate synthase</fullName>
        <shortName evidence="12">HTPA synthase</shortName>
        <ecNumber evidence="4 12">4.3.3.7</ecNumber>
    </recommendedName>
</protein>
<dbReference type="InterPro" id="IPR005263">
    <property type="entry name" value="DapA"/>
</dbReference>
<evidence type="ECO:0000256" key="4">
    <source>
        <dbReference type="ARBA" id="ARBA00012086"/>
    </source>
</evidence>
<dbReference type="Pfam" id="PF00701">
    <property type="entry name" value="DHDPS"/>
    <property type="match status" value="1"/>
</dbReference>
<comment type="function">
    <text evidence="1 12">Catalyzes the condensation of (S)-aspartate-beta-semialdehyde [(S)-ASA] and pyruvate to 4-hydroxy-tetrahydrodipicolinate (HTPA).</text>
</comment>
<evidence type="ECO:0000313" key="17">
    <source>
        <dbReference type="Proteomes" id="UP000019402"/>
    </source>
</evidence>
<dbReference type="UniPathway" id="UPA00034">
    <property type="reaction ID" value="UER00017"/>
</dbReference>
<accession>W7YN66</accession>
<dbReference type="HAMAP" id="MF_00418">
    <property type="entry name" value="DapA"/>
    <property type="match status" value="1"/>
</dbReference>
<dbReference type="STRING" id="869213.GCA_000517085_02289"/>
<feature type="active site" description="Proton donor/acceptor" evidence="12 14">
    <location>
        <position position="136"/>
    </location>
</feature>
<dbReference type="GO" id="GO:0005829">
    <property type="term" value="C:cytosol"/>
    <property type="evidence" value="ECO:0007669"/>
    <property type="project" value="TreeGrafter"/>
</dbReference>
<dbReference type="RefSeq" id="WP_044213354.1">
    <property type="nucleotide sequence ID" value="NZ_BAMD01000032.1"/>
</dbReference>
<reference evidence="16 17" key="1">
    <citation type="journal article" date="2014" name="Genome Announc.">
        <title>Draft Genome Sequence of Cytophaga fermentans JCM 21142T, a Facultative Anaerobe Isolated from Marine Mud.</title>
        <authorList>
            <person name="Starns D."/>
            <person name="Oshima K."/>
            <person name="Suda W."/>
            <person name="Iino T."/>
            <person name="Yuki M."/>
            <person name="Inoue J."/>
            <person name="Kitamura K."/>
            <person name="Iida T."/>
            <person name="Darby A."/>
            <person name="Hattori M."/>
            <person name="Ohkuma M."/>
        </authorList>
    </citation>
    <scope>NUCLEOTIDE SEQUENCE [LARGE SCALE GENOMIC DNA]</scope>
    <source>
        <strain evidence="16 17">JCM 21142</strain>
    </source>
</reference>
<dbReference type="SUPFAM" id="SSF51569">
    <property type="entry name" value="Aldolase"/>
    <property type="match status" value="1"/>
</dbReference>
<proteinExistence type="inferred from homology"/>
<dbReference type="CDD" id="cd00950">
    <property type="entry name" value="DHDPS"/>
    <property type="match status" value="1"/>
</dbReference>
<evidence type="ECO:0000256" key="8">
    <source>
        <dbReference type="ARBA" id="ARBA00023154"/>
    </source>
</evidence>
<keyword evidence="17" id="KW-1185">Reference proteome</keyword>
<feature type="active site" description="Schiff-base intermediate with substrate" evidence="12 14">
    <location>
        <position position="165"/>
    </location>
</feature>
<keyword evidence="10 12" id="KW-0704">Schiff base</keyword>
<comment type="subunit">
    <text evidence="12">Homotetramer; dimer of dimers.</text>
</comment>
<comment type="subcellular location">
    <subcellularLocation>
        <location evidence="12">Cytoplasm</location>
    </subcellularLocation>
</comment>
<evidence type="ECO:0000256" key="3">
    <source>
        <dbReference type="ARBA" id="ARBA00007592"/>
    </source>
</evidence>
<dbReference type="SMART" id="SM01130">
    <property type="entry name" value="DHDPS"/>
    <property type="match status" value="1"/>
</dbReference>
<feature type="binding site" evidence="12 15">
    <location>
        <position position="48"/>
    </location>
    <ligand>
        <name>pyruvate</name>
        <dbReference type="ChEBI" id="CHEBI:15361"/>
    </ligand>
</feature>
<evidence type="ECO:0000256" key="13">
    <source>
        <dbReference type="PIRNR" id="PIRNR001365"/>
    </source>
</evidence>
<keyword evidence="6 12" id="KW-0028">Amino-acid biosynthesis</keyword>
<comment type="catalytic activity">
    <reaction evidence="11 12">
        <text>L-aspartate 4-semialdehyde + pyruvate = (2S,4S)-4-hydroxy-2,3,4,5-tetrahydrodipicolinate + H2O + H(+)</text>
        <dbReference type="Rhea" id="RHEA:34171"/>
        <dbReference type="ChEBI" id="CHEBI:15361"/>
        <dbReference type="ChEBI" id="CHEBI:15377"/>
        <dbReference type="ChEBI" id="CHEBI:15378"/>
        <dbReference type="ChEBI" id="CHEBI:67139"/>
        <dbReference type="ChEBI" id="CHEBI:537519"/>
        <dbReference type="EC" id="4.3.3.7"/>
    </reaction>
</comment>
<evidence type="ECO:0000256" key="10">
    <source>
        <dbReference type="ARBA" id="ARBA00023270"/>
    </source>
</evidence>
<comment type="caution">
    <text evidence="16">The sequence shown here is derived from an EMBL/GenBank/DDBJ whole genome shotgun (WGS) entry which is preliminary data.</text>
</comment>
<evidence type="ECO:0000256" key="5">
    <source>
        <dbReference type="ARBA" id="ARBA00022490"/>
    </source>
</evidence>
<dbReference type="OrthoDB" id="9782828at2"/>
<comment type="pathway">
    <text evidence="2 12">Amino-acid biosynthesis; L-lysine biosynthesis via DAP pathway; (S)-tetrahydrodipicolinate from L-aspartate: step 3/4.</text>
</comment>